<keyword evidence="1" id="KW-1185">Reference proteome</keyword>
<organism evidence="1 2">
    <name type="scientific">Drosophila suzukii</name>
    <name type="common">Spotted-wing drosophila fruit fly</name>
    <dbReference type="NCBI Taxonomy" id="28584"/>
    <lineage>
        <taxon>Eukaryota</taxon>
        <taxon>Metazoa</taxon>
        <taxon>Ecdysozoa</taxon>
        <taxon>Arthropoda</taxon>
        <taxon>Hexapoda</taxon>
        <taxon>Insecta</taxon>
        <taxon>Pterygota</taxon>
        <taxon>Neoptera</taxon>
        <taxon>Endopterygota</taxon>
        <taxon>Diptera</taxon>
        <taxon>Brachycera</taxon>
        <taxon>Muscomorpha</taxon>
        <taxon>Ephydroidea</taxon>
        <taxon>Drosophilidae</taxon>
        <taxon>Drosophila</taxon>
        <taxon>Sophophora</taxon>
    </lineage>
</organism>
<evidence type="ECO:0000313" key="1">
    <source>
        <dbReference type="Proteomes" id="UP001652628"/>
    </source>
</evidence>
<dbReference type="RefSeq" id="XP_070855319.1">
    <property type="nucleotide sequence ID" value="XM_070999218.1"/>
</dbReference>
<protein>
    <submittedName>
        <fullName evidence="2">Uncharacterized protein</fullName>
    </submittedName>
</protein>
<gene>
    <name evidence="2" type="primary">LOC139354942</name>
</gene>
<reference evidence="2" key="1">
    <citation type="submission" date="2025-08" db="UniProtKB">
        <authorList>
            <consortium name="RefSeq"/>
        </authorList>
    </citation>
    <scope>IDENTIFICATION</scope>
</reference>
<evidence type="ECO:0000313" key="2">
    <source>
        <dbReference type="RefSeq" id="XP_070855319.1"/>
    </source>
</evidence>
<sequence length="56" mass="6459">MACYLQVAGPTCNRLAVYNPSRDFYWHKTFHHSLLANGTHKTPSKETKKVNLLRTI</sequence>
<name>A0ABM4TZA5_DROSZ</name>
<dbReference type="Proteomes" id="UP001652628">
    <property type="component" value="Unplaced"/>
</dbReference>
<dbReference type="GeneID" id="139354942"/>
<accession>A0ABM4TZA5</accession>
<proteinExistence type="predicted"/>